<comment type="pathway">
    <text evidence="3">Nucleotide-sugar biosynthesis; UDP-alpha-D-xylose biosynthesis; UDP-alpha-D-xylose from UDP-alpha-D-glucuronate: step 1/1.</text>
</comment>
<feature type="domain" description="NAD(P)-binding" evidence="20">
    <location>
        <begin position="291"/>
        <end position="431"/>
    </location>
</feature>
<keyword evidence="8" id="KW-0210">Decarboxylase</keyword>
<comment type="subcellular location">
    <subcellularLocation>
        <location evidence="2">Golgi apparatus</location>
        <location evidence="2">Golgi stack membrane</location>
        <topology evidence="2">Single-pass type II membrane protein</topology>
    </subcellularLocation>
</comment>
<evidence type="ECO:0000313" key="22">
    <source>
        <dbReference type="Proteomes" id="UP000249464"/>
    </source>
</evidence>
<feature type="domain" description="NAD-dependent epimerase/dehydratase" evidence="19">
    <location>
        <begin position="454"/>
        <end position="544"/>
    </location>
</feature>
<proteinExistence type="inferred from homology"/>
<dbReference type="InterPro" id="IPR044516">
    <property type="entry name" value="UXS-like"/>
</dbReference>
<reference evidence="21 22" key="1">
    <citation type="submission" date="2016-11" db="EMBL/GenBank/DDBJ databases">
        <authorList>
            <person name="Jaros S."/>
            <person name="Januszkiewicz K."/>
            <person name="Wedrychowicz H."/>
        </authorList>
    </citation>
    <scope>NUCLEOTIDE SEQUENCE [LARGE SCALE GENOMIC DNA]</scope>
</reference>
<evidence type="ECO:0000256" key="17">
    <source>
        <dbReference type="ARBA" id="ARBA00049410"/>
    </source>
</evidence>
<evidence type="ECO:0000256" key="9">
    <source>
        <dbReference type="ARBA" id="ARBA00022968"/>
    </source>
</evidence>
<evidence type="ECO:0000259" key="19">
    <source>
        <dbReference type="Pfam" id="PF01370"/>
    </source>
</evidence>
<evidence type="ECO:0000256" key="10">
    <source>
        <dbReference type="ARBA" id="ARBA00022989"/>
    </source>
</evidence>
<evidence type="ECO:0000256" key="1">
    <source>
        <dbReference type="ARBA" id="ARBA00001911"/>
    </source>
</evidence>
<keyword evidence="22" id="KW-1185">Reference proteome</keyword>
<protein>
    <recommendedName>
        <fullName evidence="6">UDP-glucuronic acid decarboxylase 1</fullName>
        <ecNumber evidence="5">4.1.1.35</ecNumber>
    </recommendedName>
    <alternativeName>
        <fullName evidence="16">UDP-glucuronate decarboxylase 1</fullName>
    </alternativeName>
</protein>
<keyword evidence="9" id="KW-0735">Signal-anchor</keyword>
<dbReference type="FunFam" id="3.40.50.720:FF:000065">
    <property type="entry name" value="UDP-glucuronic acid decarboxylase 1"/>
    <property type="match status" value="1"/>
</dbReference>
<feature type="compositionally biased region" description="Polar residues" evidence="18">
    <location>
        <begin position="20"/>
        <end position="30"/>
    </location>
</feature>
<evidence type="ECO:0000256" key="15">
    <source>
        <dbReference type="ARBA" id="ARBA00023239"/>
    </source>
</evidence>
<evidence type="ECO:0000256" key="6">
    <source>
        <dbReference type="ARBA" id="ARBA00018816"/>
    </source>
</evidence>
<dbReference type="Pfam" id="PF01370">
    <property type="entry name" value="Epimerase"/>
    <property type="match status" value="1"/>
</dbReference>
<keyword evidence="11" id="KW-0520">NAD</keyword>
<dbReference type="GO" id="GO:0042732">
    <property type="term" value="P:D-xylose metabolic process"/>
    <property type="evidence" value="ECO:0007669"/>
    <property type="project" value="InterPro"/>
</dbReference>
<feature type="compositionally biased region" description="Polar residues" evidence="18">
    <location>
        <begin position="48"/>
        <end position="62"/>
    </location>
</feature>
<dbReference type="InterPro" id="IPR016040">
    <property type="entry name" value="NAD(P)-bd_dom"/>
</dbReference>
<evidence type="ECO:0000256" key="4">
    <source>
        <dbReference type="ARBA" id="ARBA00007505"/>
    </source>
</evidence>
<dbReference type="InterPro" id="IPR036291">
    <property type="entry name" value="NAD(P)-bd_dom_sf"/>
</dbReference>
<dbReference type="GO" id="GO:0070403">
    <property type="term" value="F:NAD+ binding"/>
    <property type="evidence" value="ECO:0007669"/>
    <property type="project" value="InterPro"/>
</dbReference>
<dbReference type="PANTHER" id="PTHR43078">
    <property type="entry name" value="UDP-GLUCURONIC ACID DECARBOXYLASE-RELATED"/>
    <property type="match status" value="1"/>
</dbReference>
<comment type="cofactor">
    <cofactor evidence="1">
        <name>NAD(+)</name>
        <dbReference type="ChEBI" id="CHEBI:57540"/>
    </cofactor>
</comment>
<feature type="compositionally biased region" description="Basic and acidic residues" evidence="18">
    <location>
        <begin position="31"/>
        <end position="46"/>
    </location>
</feature>
<evidence type="ECO:0000256" key="7">
    <source>
        <dbReference type="ARBA" id="ARBA00022692"/>
    </source>
</evidence>
<evidence type="ECO:0000256" key="16">
    <source>
        <dbReference type="ARBA" id="ARBA00031585"/>
    </source>
</evidence>
<keyword evidence="13" id="KW-0472">Membrane</keyword>
<name>A0A2X0P4A9_9BASI</name>
<dbReference type="UniPathway" id="UPA00796">
    <property type="reaction ID" value="UER00771"/>
</dbReference>
<dbReference type="EMBL" id="FQNC01000042">
    <property type="protein sequence ID" value="SGY41022.1"/>
    <property type="molecule type" value="Genomic_DNA"/>
</dbReference>
<feature type="compositionally biased region" description="Basic and acidic residues" evidence="18">
    <location>
        <begin position="63"/>
        <end position="86"/>
    </location>
</feature>
<dbReference type="CDD" id="cd05230">
    <property type="entry name" value="UGD_SDR_e"/>
    <property type="match status" value="1"/>
</dbReference>
<dbReference type="InterPro" id="IPR001509">
    <property type="entry name" value="Epimerase_deHydtase"/>
</dbReference>
<dbReference type="PANTHER" id="PTHR43078:SF6">
    <property type="entry name" value="UDP-GLUCURONIC ACID DECARBOXYLASE 1"/>
    <property type="match status" value="1"/>
</dbReference>
<accession>A0A2X0P4A9</accession>
<sequence length="678" mass="75428">MAEPDSPPRWMPLSRADTIKASSRSNTPTKADSDSDSLDRSHEPLLRHQQQAFPQRGSSLIESQHHELDHDQDPRRPEQENDRDTDQDIDDDRLTRLAGPFTPRSSVGGTPKRVAQAQAQARHRLSKRCSDLSLRSHASNGSIVLAPTVDREGNAISSIDGLPLDLLQSLYLSQSAIQASSDSDFGNDPCPSTPVLQLGYDHPSTAPMLHSSGGSSTAYGGHHSRRSSGASFRSVSFTQRSTFPPVRRLAQKDRRRVLVTGGAGFVGSHLVVSESCCSLDRTRGGVQHGYGSPFQDRLMCSGHDVVVLDNFFSGSKTSISHWVGHPNFELVRADVTEPFMVEVDQIYHLACPASPKTSFSALTRRAYQANAVKTLKTNFLGTFNMLGLAKRVKARFLLSSTSEIYGSPEQHPQQETYWGHVNPVGPRACYDEGAFWCCPSFKIWISPDCFCYSGKRVAEALTYGYHRQDGVDVRVARIFNCYGPRMNMDDGRLVSNFIVAALKREPIRIYGDGTATRSLMFVHDLVSGLIALMASTFVEPVNIGSEDEATVAEWAHLIRDTVHKMRKDGEIPRRSDLSRREDEYEAYFSPSLRETNEKLSLTDGRPLAETSVMGKATQVDENEMSEIIYEAAVVDDPPRRRPDISRARQELGWQPKWTTLAGIRECILYFANELEGEY</sequence>
<comment type="similarity">
    <text evidence="4">Belongs to the NAD(P)-dependent epimerase/dehydratase family. UDP-glucuronic acid decarboxylase subfamily.</text>
</comment>
<keyword evidence="15" id="KW-0456">Lyase</keyword>
<dbReference type="Pfam" id="PF16363">
    <property type="entry name" value="GDP_Man_Dehyd"/>
    <property type="match status" value="1"/>
</dbReference>
<evidence type="ECO:0000313" key="21">
    <source>
        <dbReference type="EMBL" id="SGY41022.1"/>
    </source>
</evidence>
<feature type="region of interest" description="Disordered" evidence="18">
    <location>
        <begin position="1"/>
        <end position="121"/>
    </location>
</feature>
<keyword evidence="10" id="KW-1133">Transmembrane helix</keyword>
<dbReference type="STRING" id="796604.A0A2X0P4A9"/>
<keyword evidence="12" id="KW-0333">Golgi apparatus</keyword>
<keyword evidence="7" id="KW-0812">Transmembrane</keyword>
<dbReference type="AlphaFoldDB" id="A0A2X0P4A9"/>
<feature type="compositionally biased region" description="Pro residues" evidence="18">
    <location>
        <begin position="1"/>
        <end position="10"/>
    </location>
</feature>
<dbReference type="GO" id="GO:0033320">
    <property type="term" value="P:UDP-D-xylose biosynthetic process"/>
    <property type="evidence" value="ECO:0007669"/>
    <property type="project" value="UniProtKB-UniPathway"/>
</dbReference>
<feature type="region of interest" description="Disordered" evidence="18">
    <location>
        <begin position="204"/>
        <end position="233"/>
    </location>
</feature>
<evidence type="ECO:0000256" key="12">
    <source>
        <dbReference type="ARBA" id="ARBA00023034"/>
    </source>
</evidence>
<dbReference type="GO" id="GO:0048040">
    <property type="term" value="F:UDP-glucuronate decarboxylase activity"/>
    <property type="evidence" value="ECO:0007669"/>
    <property type="project" value="UniProtKB-EC"/>
</dbReference>
<evidence type="ECO:0000256" key="3">
    <source>
        <dbReference type="ARBA" id="ARBA00005100"/>
    </source>
</evidence>
<evidence type="ECO:0000256" key="11">
    <source>
        <dbReference type="ARBA" id="ARBA00023027"/>
    </source>
</evidence>
<dbReference type="Proteomes" id="UP000249464">
    <property type="component" value="Unassembled WGS sequence"/>
</dbReference>
<organism evidence="21 22">
    <name type="scientific">Microbotryum silenes-dioicae</name>
    <dbReference type="NCBI Taxonomy" id="796604"/>
    <lineage>
        <taxon>Eukaryota</taxon>
        <taxon>Fungi</taxon>
        <taxon>Dikarya</taxon>
        <taxon>Basidiomycota</taxon>
        <taxon>Pucciniomycotina</taxon>
        <taxon>Microbotryomycetes</taxon>
        <taxon>Microbotryales</taxon>
        <taxon>Microbotryaceae</taxon>
        <taxon>Microbotryum</taxon>
    </lineage>
</organism>
<dbReference type="GO" id="GO:0032580">
    <property type="term" value="C:Golgi cisterna membrane"/>
    <property type="evidence" value="ECO:0007669"/>
    <property type="project" value="UniProtKB-SubCell"/>
</dbReference>
<keyword evidence="14" id="KW-0325">Glycoprotein</keyword>
<gene>
    <name evidence="21" type="primary">BQ5605_C003g02460</name>
    <name evidence="21" type="ORF">BQ5605_C003G02460</name>
</gene>
<evidence type="ECO:0000256" key="5">
    <source>
        <dbReference type="ARBA" id="ARBA00012290"/>
    </source>
</evidence>
<evidence type="ECO:0000256" key="8">
    <source>
        <dbReference type="ARBA" id="ARBA00022793"/>
    </source>
</evidence>
<evidence type="ECO:0000259" key="20">
    <source>
        <dbReference type="Pfam" id="PF16363"/>
    </source>
</evidence>
<evidence type="ECO:0000256" key="18">
    <source>
        <dbReference type="SAM" id="MobiDB-lite"/>
    </source>
</evidence>
<evidence type="ECO:0000256" key="13">
    <source>
        <dbReference type="ARBA" id="ARBA00023136"/>
    </source>
</evidence>
<dbReference type="Gene3D" id="3.40.50.720">
    <property type="entry name" value="NAD(P)-binding Rossmann-like Domain"/>
    <property type="match status" value="3"/>
</dbReference>
<evidence type="ECO:0000256" key="14">
    <source>
        <dbReference type="ARBA" id="ARBA00023180"/>
    </source>
</evidence>
<dbReference type="SUPFAM" id="SSF51735">
    <property type="entry name" value="NAD(P)-binding Rossmann-fold domains"/>
    <property type="match status" value="2"/>
</dbReference>
<comment type="catalytic activity">
    <reaction evidence="17">
        <text>UDP-alpha-D-glucuronate + H(+) = UDP-alpha-D-xylose + CO2</text>
        <dbReference type="Rhea" id="RHEA:23916"/>
        <dbReference type="ChEBI" id="CHEBI:15378"/>
        <dbReference type="ChEBI" id="CHEBI:16526"/>
        <dbReference type="ChEBI" id="CHEBI:57632"/>
        <dbReference type="ChEBI" id="CHEBI:58052"/>
        <dbReference type="EC" id="4.1.1.35"/>
    </reaction>
    <physiologicalReaction direction="left-to-right" evidence="17">
        <dbReference type="Rhea" id="RHEA:23917"/>
    </physiologicalReaction>
</comment>
<evidence type="ECO:0000256" key="2">
    <source>
        <dbReference type="ARBA" id="ARBA00004447"/>
    </source>
</evidence>
<dbReference type="EC" id="4.1.1.35" evidence="5"/>